<dbReference type="Pfam" id="PF20259">
    <property type="entry name" value="tRNA_Me_trans_M"/>
    <property type="match status" value="1"/>
</dbReference>
<gene>
    <name evidence="14" type="ORF">XYLVIOL_LOCUS9934</name>
</gene>
<feature type="domain" description="tRNA-specific 2-thiouridylase MnmA-like central" evidence="13">
    <location>
        <begin position="213"/>
        <end position="276"/>
    </location>
</feature>
<dbReference type="Proteomes" id="UP001642520">
    <property type="component" value="Unassembled WGS sequence"/>
</dbReference>
<evidence type="ECO:0000259" key="12">
    <source>
        <dbReference type="Pfam" id="PF20258"/>
    </source>
</evidence>
<dbReference type="EMBL" id="CAXAJV020001300">
    <property type="protein sequence ID" value="CAL7950394.1"/>
    <property type="molecule type" value="Genomic_DNA"/>
</dbReference>
<proteinExistence type="inferred from homology"/>
<accession>A0ABP1PAX5</accession>
<evidence type="ECO:0000313" key="14">
    <source>
        <dbReference type="EMBL" id="CAL7950394.1"/>
    </source>
</evidence>
<reference evidence="14 15" key="1">
    <citation type="submission" date="2024-08" db="EMBL/GenBank/DDBJ databases">
        <authorList>
            <person name="Will J Nash"/>
            <person name="Angela Man"/>
            <person name="Seanna McTaggart"/>
            <person name="Kendall Baker"/>
            <person name="Tom Barker"/>
            <person name="Leah Catchpole"/>
            <person name="Alex Durrant"/>
            <person name="Karim Gharbi"/>
            <person name="Naomi Irish"/>
            <person name="Gemy Kaithakottil"/>
            <person name="Debby Ku"/>
            <person name="Aaliyah Providence"/>
            <person name="Felix Shaw"/>
            <person name="David Swarbreck"/>
            <person name="Chris Watkins"/>
            <person name="Ann M. McCartney"/>
            <person name="Giulio Formenti"/>
            <person name="Alice Mouton"/>
            <person name="Noel Vella"/>
            <person name="Bjorn M von Reumont"/>
            <person name="Adriana Vella"/>
            <person name="Wilfried Haerty"/>
        </authorList>
    </citation>
    <scope>NUCLEOTIDE SEQUENCE [LARGE SCALE GENOMIC DNA]</scope>
</reference>
<evidence type="ECO:0000256" key="6">
    <source>
        <dbReference type="ARBA" id="ARBA00022694"/>
    </source>
</evidence>
<evidence type="ECO:0000256" key="5">
    <source>
        <dbReference type="ARBA" id="ARBA00022679"/>
    </source>
</evidence>
<comment type="function">
    <text evidence="1">Catalyzes the 2-thiolation of uridine at the wobble position (U34) of mitochondrial tRNA(Lys), tRNA(Glu) and tRNA(Gln). Required for the formation of 5-taurinomethyl-2-thiouridine (tm5s2U) of mitochondrial tRNA(Lys), tRNA(Glu), and tRNA(Gln) at the wobble position. ATP is required to activate the C2 atom of the wobble base.</text>
</comment>
<comment type="catalytic activity">
    <reaction evidence="11">
        <text>5-taurinomethyluridine(34) in tRNA + S-sulfanyl-L-cysteinyl-[protein] + AH2 + ATP = 5-taurinomethyl-2-thiouridine(34) in tRNA + L-cysteinyl-[protein] + A + AMP + diphosphate + H(+)</text>
        <dbReference type="Rhea" id="RHEA:47040"/>
        <dbReference type="Rhea" id="RHEA-COMP:10131"/>
        <dbReference type="Rhea" id="RHEA-COMP:11726"/>
        <dbReference type="Rhea" id="RHEA-COMP:11732"/>
        <dbReference type="Rhea" id="RHEA-COMP:11733"/>
        <dbReference type="ChEBI" id="CHEBI:13193"/>
        <dbReference type="ChEBI" id="CHEBI:15378"/>
        <dbReference type="ChEBI" id="CHEBI:17499"/>
        <dbReference type="ChEBI" id="CHEBI:29950"/>
        <dbReference type="ChEBI" id="CHEBI:30616"/>
        <dbReference type="ChEBI" id="CHEBI:33019"/>
        <dbReference type="ChEBI" id="CHEBI:61963"/>
        <dbReference type="ChEBI" id="CHEBI:87171"/>
        <dbReference type="ChEBI" id="CHEBI:87172"/>
        <dbReference type="ChEBI" id="CHEBI:456215"/>
        <dbReference type="EC" id="2.8.1.14"/>
    </reaction>
</comment>
<evidence type="ECO:0000256" key="9">
    <source>
        <dbReference type="ARBA" id="ARBA00022884"/>
    </source>
</evidence>
<dbReference type="PANTHER" id="PTHR11933">
    <property type="entry name" value="TRNA 5-METHYLAMINOMETHYL-2-THIOURIDYLATE -METHYLTRANSFERASE"/>
    <property type="match status" value="1"/>
</dbReference>
<keyword evidence="10" id="KW-1015">Disulfide bond</keyword>
<dbReference type="InterPro" id="IPR046885">
    <property type="entry name" value="MnmA-like_C"/>
</dbReference>
<evidence type="ECO:0000256" key="8">
    <source>
        <dbReference type="ARBA" id="ARBA00022840"/>
    </source>
</evidence>
<organism evidence="14 15">
    <name type="scientific">Xylocopa violacea</name>
    <name type="common">Violet carpenter bee</name>
    <name type="synonym">Apis violacea</name>
    <dbReference type="NCBI Taxonomy" id="135666"/>
    <lineage>
        <taxon>Eukaryota</taxon>
        <taxon>Metazoa</taxon>
        <taxon>Ecdysozoa</taxon>
        <taxon>Arthropoda</taxon>
        <taxon>Hexapoda</taxon>
        <taxon>Insecta</taxon>
        <taxon>Pterygota</taxon>
        <taxon>Neoptera</taxon>
        <taxon>Endopterygota</taxon>
        <taxon>Hymenoptera</taxon>
        <taxon>Apocrita</taxon>
        <taxon>Aculeata</taxon>
        <taxon>Apoidea</taxon>
        <taxon>Anthophila</taxon>
        <taxon>Apidae</taxon>
        <taxon>Xylocopa</taxon>
        <taxon>Xylocopa</taxon>
    </lineage>
</organism>
<dbReference type="CDD" id="cd01998">
    <property type="entry name" value="MnmA_TRMU-like"/>
    <property type="match status" value="1"/>
</dbReference>
<evidence type="ECO:0000256" key="11">
    <source>
        <dbReference type="ARBA" id="ARBA00049564"/>
    </source>
</evidence>
<evidence type="ECO:0000256" key="7">
    <source>
        <dbReference type="ARBA" id="ARBA00022741"/>
    </source>
</evidence>
<dbReference type="NCBIfam" id="NF001138">
    <property type="entry name" value="PRK00143.1"/>
    <property type="match status" value="1"/>
</dbReference>
<sequence length="401" mass="45721">MFKKVIVGISGGVDSAVAALLLKNKGFNVTGVFMKNWDIVDETGTCEVEKDYEHAQWVCKKLKIPLIEANFVKEYWTNIFSYVTEQYENGCTPNPDILCNKYIKFDKFFNFARTELQADAIATGHYVKTSFGPYLEHFKPNTNVRLFQARDKGKDQTFFLSQIPQQALRYSMFPLGDYLKCNIKQIAQEAELDVIVHKKESMGICFVGKRNFQNFISEYIPDKPGEFIDLDSGQVVGKHMGFHYWTIGQGVKLASFANAYFVYKKDIESNNIIVVQGANHPALYSDSVLAKSPYWISSEPSELNGYSRILNCDFRFQHRDPLIPCIVHKNLSNHLMIQLSQPLRAITKGQFAILYNGEECLGSAVIMNPGPSYFSLNQEVKMEHSYQIHDKNQKQMAGQSI</sequence>
<keyword evidence="5" id="KW-0808">Transferase</keyword>
<dbReference type="HAMAP" id="MF_00144">
    <property type="entry name" value="tRNA_thiouridyl_MnmA"/>
    <property type="match status" value="1"/>
</dbReference>
<evidence type="ECO:0000256" key="2">
    <source>
        <dbReference type="ARBA" id="ARBA00006191"/>
    </source>
</evidence>
<dbReference type="SUPFAM" id="SSF52402">
    <property type="entry name" value="Adenine nucleotide alpha hydrolases-like"/>
    <property type="match status" value="1"/>
</dbReference>
<dbReference type="EC" id="2.8.1.14" evidence="3"/>
<keyword evidence="8" id="KW-0067">ATP-binding</keyword>
<keyword evidence="15" id="KW-1185">Reference proteome</keyword>
<keyword evidence="9" id="KW-0694">RNA-binding</keyword>
<evidence type="ECO:0000313" key="15">
    <source>
        <dbReference type="Proteomes" id="UP001642520"/>
    </source>
</evidence>
<protein>
    <recommendedName>
        <fullName evidence="3">tRNA-5-taurinomethyluridine 2-sulfurtransferase</fullName>
        <ecNumber evidence="3">2.8.1.14</ecNumber>
    </recommendedName>
</protein>
<evidence type="ECO:0000256" key="1">
    <source>
        <dbReference type="ARBA" id="ARBA00003986"/>
    </source>
</evidence>
<keyword evidence="4" id="KW-0820">tRNA-binding</keyword>
<keyword evidence="6" id="KW-0819">tRNA processing</keyword>
<dbReference type="Pfam" id="PF20258">
    <property type="entry name" value="tRNA_Me_trans_C"/>
    <property type="match status" value="1"/>
</dbReference>
<evidence type="ECO:0000259" key="13">
    <source>
        <dbReference type="Pfam" id="PF20259"/>
    </source>
</evidence>
<evidence type="ECO:0000256" key="3">
    <source>
        <dbReference type="ARBA" id="ARBA00011953"/>
    </source>
</evidence>
<evidence type="ECO:0000256" key="4">
    <source>
        <dbReference type="ARBA" id="ARBA00022555"/>
    </source>
</evidence>
<dbReference type="Pfam" id="PF03054">
    <property type="entry name" value="tRNA_Me_trans"/>
    <property type="match status" value="1"/>
</dbReference>
<feature type="domain" description="tRNA-specific 2-thiouridylase MnmA-like C-terminal" evidence="12">
    <location>
        <begin position="286"/>
        <end position="366"/>
    </location>
</feature>
<dbReference type="InterPro" id="IPR023382">
    <property type="entry name" value="MnmA-like_central_sf"/>
</dbReference>
<dbReference type="InterPro" id="IPR046884">
    <property type="entry name" value="MnmA-like_central"/>
</dbReference>
<comment type="caution">
    <text evidence="14">The sequence shown here is derived from an EMBL/GenBank/DDBJ whole genome shotgun (WGS) entry which is preliminary data.</text>
</comment>
<comment type="similarity">
    <text evidence="2">Belongs to the MnmA/TRMU family.</text>
</comment>
<name>A0ABP1PAX5_XYLVO</name>
<dbReference type="InterPro" id="IPR004506">
    <property type="entry name" value="MnmA-like"/>
</dbReference>
<dbReference type="Gene3D" id="2.40.30.10">
    <property type="entry name" value="Translation factors"/>
    <property type="match status" value="1"/>
</dbReference>
<dbReference type="Gene3D" id="2.30.30.280">
    <property type="entry name" value="Adenine nucleotide alpha hydrolases-like domains"/>
    <property type="match status" value="1"/>
</dbReference>
<dbReference type="Gene3D" id="3.40.50.620">
    <property type="entry name" value="HUPs"/>
    <property type="match status" value="1"/>
</dbReference>
<dbReference type="InterPro" id="IPR014729">
    <property type="entry name" value="Rossmann-like_a/b/a_fold"/>
</dbReference>
<evidence type="ECO:0000256" key="10">
    <source>
        <dbReference type="ARBA" id="ARBA00023157"/>
    </source>
</evidence>
<dbReference type="NCBIfam" id="TIGR00420">
    <property type="entry name" value="trmU"/>
    <property type="match status" value="1"/>
</dbReference>
<keyword evidence="7" id="KW-0547">Nucleotide-binding</keyword>
<dbReference type="PANTHER" id="PTHR11933:SF5">
    <property type="entry name" value="MITOCHONDRIAL TRNA-SPECIFIC 2-THIOURIDYLASE 1"/>
    <property type="match status" value="1"/>
</dbReference>